<protein>
    <submittedName>
        <fullName evidence="3">Putative secreted protein</fullName>
    </submittedName>
</protein>
<dbReference type="OrthoDB" id="7949713at2"/>
<evidence type="ECO:0000256" key="1">
    <source>
        <dbReference type="SAM" id="MobiDB-lite"/>
    </source>
</evidence>
<name>K4QTI6_STRDJ</name>
<dbReference type="STRING" id="1214101.BN159_2087"/>
<dbReference type="PROSITE" id="PS51257">
    <property type="entry name" value="PROKAR_LIPOPROTEIN"/>
    <property type="match status" value="1"/>
</dbReference>
<dbReference type="RefSeq" id="WP_015656860.1">
    <property type="nucleotide sequence ID" value="NC_020504.1"/>
</dbReference>
<evidence type="ECO:0000256" key="2">
    <source>
        <dbReference type="SAM" id="SignalP"/>
    </source>
</evidence>
<organism evidence="3 4">
    <name type="scientific">Streptomyces davaonensis (strain DSM 101723 / JCM 4913 / KCC S-0913 / 768)</name>
    <dbReference type="NCBI Taxonomy" id="1214101"/>
    <lineage>
        <taxon>Bacteria</taxon>
        <taxon>Bacillati</taxon>
        <taxon>Actinomycetota</taxon>
        <taxon>Actinomycetes</taxon>
        <taxon>Kitasatosporales</taxon>
        <taxon>Streptomycetaceae</taxon>
        <taxon>Streptomyces</taxon>
    </lineage>
</organism>
<dbReference type="PATRIC" id="fig|1214101.3.peg.2118"/>
<dbReference type="AlphaFoldDB" id="K4QTI6"/>
<evidence type="ECO:0000313" key="3">
    <source>
        <dbReference type="EMBL" id="CCK26466.1"/>
    </source>
</evidence>
<dbReference type="HOGENOM" id="CLU_121458_0_0_11"/>
<sequence>MTRTRTGGARAAALLLTLALAVVGCGSDGDSDSDKAADLAAEANAQDEMAVKFAECLGEHGVNVETGEGGGIRITGQVPKEKVDAAMEACREYSPMQNGGSPDPQAEERMRKMAQCMRDNGVEDFPDPEPGRGIQLDRGVAEDPDFEQAQKECDKYAPSGSRRSTDTQGDD</sequence>
<feature type="chain" id="PRO_5039682715" evidence="2">
    <location>
        <begin position="22"/>
        <end position="171"/>
    </location>
</feature>
<keyword evidence="2" id="KW-0732">Signal</keyword>
<dbReference type="Proteomes" id="UP000008043">
    <property type="component" value="Chromosome"/>
</dbReference>
<keyword evidence="4" id="KW-1185">Reference proteome</keyword>
<feature type="signal peptide" evidence="2">
    <location>
        <begin position="1"/>
        <end position="21"/>
    </location>
</feature>
<dbReference type="eggNOG" id="ENOG50335GQ">
    <property type="taxonomic scope" value="Bacteria"/>
</dbReference>
<feature type="region of interest" description="Disordered" evidence="1">
    <location>
        <begin position="92"/>
        <end position="171"/>
    </location>
</feature>
<evidence type="ECO:0000313" key="4">
    <source>
        <dbReference type="Proteomes" id="UP000008043"/>
    </source>
</evidence>
<reference evidence="3 4" key="1">
    <citation type="journal article" date="2012" name="J. Bacteriol.">
        <title>Genome sequence of the bacterium Streptomyces davawensis JCM 4913 and heterologous production of the unique antibiotic roseoflavin.</title>
        <authorList>
            <person name="Jankowitsch F."/>
            <person name="Schwarz J."/>
            <person name="Ruckert C."/>
            <person name="Gust B."/>
            <person name="Szczepanowski R."/>
            <person name="Blom J."/>
            <person name="Pelzer S."/>
            <person name="Kalinowski J."/>
            <person name="Mack M."/>
        </authorList>
    </citation>
    <scope>NUCLEOTIDE SEQUENCE [LARGE SCALE GENOMIC DNA]</scope>
    <source>
        <strain evidence="4">DSM 101723 / JCM 4913 / KCC S-0913 / 768</strain>
    </source>
</reference>
<dbReference type="KEGG" id="sdv:BN159_2087"/>
<proteinExistence type="predicted"/>
<dbReference type="EMBL" id="HE971709">
    <property type="protein sequence ID" value="CCK26466.1"/>
    <property type="molecule type" value="Genomic_DNA"/>
</dbReference>
<accession>K4QTI6</accession>
<gene>
    <name evidence="3" type="ORF">BN159_2087</name>
</gene>